<evidence type="ECO:0000313" key="1">
    <source>
        <dbReference type="EMBL" id="CAL4122473.1"/>
    </source>
</evidence>
<keyword evidence="2" id="KW-1185">Reference proteome</keyword>
<comment type="caution">
    <text evidence="1">The sequence shown here is derived from an EMBL/GenBank/DDBJ whole genome shotgun (WGS) entry which is preliminary data.</text>
</comment>
<dbReference type="AlphaFoldDB" id="A0AAV2RBG1"/>
<dbReference type="Proteomes" id="UP001497623">
    <property type="component" value="Unassembled WGS sequence"/>
</dbReference>
<accession>A0AAV2RBG1</accession>
<proteinExistence type="predicted"/>
<protein>
    <submittedName>
        <fullName evidence="1">Uncharacterized protein</fullName>
    </submittedName>
</protein>
<reference evidence="1 2" key="1">
    <citation type="submission" date="2024-05" db="EMBL/GenBank/DDBJ databases">
        <authorList>
            <person name="Wallberg A."/>
        </authorList>
    </citation>
    <scope>NUCLEOTIDE SEQUENCE [LARGE SCALE GENOMIC DNA]</scope>
</reference>
<evidence type="ECO:0000313" key="2">
    <source>
        <dbReference type="Proteomes" id="UP001497623"/>
    </source>
</evidence>
<name>A0AAV2RBG1_MEGNR</name>
<dbReference type="EMBL" id="CAXKWB010020227">
    <property type="protein sequence ID" value="CAL4122473.1"/>
    <property type="molecule type" value="Genomic_DNA"/>
</dbReference>
<gene>
    <name evidence="1" type="ORF">MNOR_LOCUS23195</name>
</gene>
<sequence length="115" mass="12914">MVWKVDSDVTMEPPIQMEYLRSGGAITLIFRVGAEASVTSFWTRSAIPAYMVVPPDRMMLEKRSFLMSISQALTQVHIDSWMPTDSMPIMAGLKRTSGQRKRSLPMVMTWPSGSS</sequence>
<organism evidence="1 2">
    <name type="scientific">Meganyctiphanes norvegica</name>
    <name type="common">Northern krill</name>
    <name type="synonym">Thysanopoda norvegica</name>
    <dbReference type="NCBI Taxonomy" id="48144"/>
    <lineage>
        <taxon>Eukaryota</taxon>
        <taxon>Metazoa</taxon>
        <taxon>Ecdysozoa</taxon>
        <taxon>Arthropoda</taxon>
        <taxon>Crustacea</taxon>
        <taxon>Multicrustacea</taxon>
        <taxon>Malacostraca</taxon>
        <taxon>Eumalacostraca</taxon>
        <taxon>Eucarida</taxon>
        <taxon>Euphausiacea</taxon>
        <taxon>Euphausiidae</taxon>
        <taxon>Meganyctiphanes</taxon>
    </lineage>
</organism>